<dbReference type="Pfam" id="PF00158">
    <property type="entry name" value="Sigma54_activat"/>
    <property type="match status" value="1"/>
</dbReference>
<dbReference type="EMBL" id="MJIE01000001">
    <property type="protein sequence ID" value="OLR55955.1"/>
    <property type="molecule type" value="Genomic_DNA"/>
</dbReference>
<dbReference type="InterPro" id="IPR035965">
    <property type="entry name" value="PAS-like_dom_sf"/>
</dbReference>
<evidence type="ECO:0000313" key="4">
    <source>
        <dbReference type="EMBL" id="OLR55955.1"/>
    </source>
</evidence>
<dbReference type="Gene3D" id="1.10.10.10">
    <property type="entry name" value="Winged helix-like DNA-binding domain superfamily/Winged helix DNA-binding domain"/>
    <property type="match status" value="1"/>
</dbReference>
<dbReference type="AlphaFoldDB" id="A0A1Q9JIG8"/>
<organism evidence="4 5">
    <name type="scientific">Hornefia porci</name>
    <dbReference type="NCBI Taxonomy" id="2652292"/>
    <lineage>
        <taxon>Bacteria</taxon>
        <taxon>Bacillati</taxon>
        <taxon>Bacillota</taxon>
        <taxon>Clostridia</taxon>
        <taxon>Peptostreptococcales</taxon>
        <taxon>Anaerovoracaceae</taxon>
        <taxon>Hornefia</taxon>
    </lineage>
</organism>
<dbReference type="InterPro" id="IPR013668">
    <property type="entry name" value="RNase_R_HTH_12"/>
</dbReference>
<feature type="domain" description="Sigma-54 factor interaction" evidence="3">
    <location>
        <begin position="228"/>
        <end position="442"/>
    </location>
</feature>
<dbReference type="PROSITE" id="PS00676">
    <property type="entry name" value="SIGMA54_INTERACT_2"/>
    <property type="match status" value="1"/>
</dbReference>
<protein>
    <recommendedName>
        <fullName evidence="3">Sigma-54 factor interaction domain-containing protein</fullName>
    </recommendedName>
</protein>
<dbReference type="PANTHER" id="PTHR32071">
    <property type="entry name" value="TRANSCRIPTIONAL REGULATORY PROTEIN"/>
    <property type="match status" value="1"/>
</dbReference>
<reference evidence="4 5" key="1">
    <citation type="journal article" date="2016" name="Appl. Environ. Microbiol.">
        <title>Function and Phylogeny of Bacterial Butyryl Coenzyme A:Acetate Transferases and Their Diversity in the Proximal Colon of Swine.</title>
        <authorList>
            <person name="Trachsel J."/>
            <person name="Bayles D.O."/>
            <person name="Looft T."/>
            <person name="Levine U.Y."/>
            <person name="Allen H.K."/>
        </authorList>
    </citation>
    <scope>NUCLEOTIDE SEQUENCE [LARGE SCALE GENOMIC DNA]</scope>
    <source>
        <strain evidence="4 5">68-3-10</strain>
    </source>
</reference>
<name>A0A1Q9JIG8_9FIRM</name>
<dbReference type="Gene3D" id="1.10.8.60">
    <property type="match status" value="1"/>
</dbReference>
<dbReference type="InterPro" id="IPR058031">
    <property type="entry name" value="AAA_lid_NorR"/>
</dbReference>
<dbReference type="GO" id="GO:0005524">
    <property type="term" value="F:ATP binding"/>
    <property type="evidence" value="ECO:0007669"/>
    <property type="project" value="UniProtKB-KW"/>
</dbReference>
<dbReference type="InterPro" id="IPR027417">
    <property type="entry name" value="P-loop_NTPase"/>
</dbReference>
<evidence type="ECO:0000259" key="3">
    <source>
        <dbReference type="PROSITE" id="PS50045"/>
    </source>
</evidence>
<dbReference type="InterPro" id="IPR025662">
    <property type="entry name" value="Sigma_54_int_dom_ATP-bd_1"/>
</dbReference>
<dbReference type="Gene3D" id="3.40.50.300">
    <property type="entry name" value="P-loop containing nucleotide triphosphate hydrolases"/>
    <property type="match status" value="1"/>
</dbReference>
<evidence type="ECO:0000313" key="5">
    <source>
        <dbReference type="Proteomes" id="UP000187404"/>
    </source>
</evidence>
<dbReference type="OrthoDB" id="9803970at2"/>
<evidence type="ECO:0000256" key="1">
    <source>
        <dbReference type="ARBA" id="ARBA00022741"/>
    </source>
</evidence>
<dbReference type="InterPro" id="IPR000014">
    <property type="entry name" value="PAS"/>
</dbReference>
<dbReference type="PROSITE" id="PS50045">
    <property type="entry name" value="SIGMA54_INTERACT_4"/>
    <property type="match status" value="1"/>
</dbReference>
<dbReference type="Pfam" id="PF25601">
    <property type="entry name" value="AAA_lid_14"/>
    <property type="match status" value="1"/>
</dbReference>
<dbReference type="PROSITE" id="PS00675">
    <property type="entry name" value="SIGMA54_INTERACT_1"/>
    <property type="match status" value="1"/>
</dbReference>
<dbReference type="Pfam" id="PF08461">
    <property type="entry name" value="WHD_RNase_R"/>
    <property type="match status" value="1"/>
</dbReference>
<dbReference type="STRING" id="1261640.BHK98_07725"/>
<dbReference type="SUPFAM" id="SSF52540">
    <property type="entry name" value="P-loop containing nucleoside triphosphate hydrolases"/>
    <property type="match status" value="1"/>
</dbReference>
<keyword evidence="2" id="KW-0067">ATP-binding</keyword>
<dbReference type="Pfam" id="PF13426">
    <property type="entry name" value="PAS_9"/>
    <property type="match status" value="1"/>
</dbReference>
<dbReference type="InterPro" id="IPR036388">
    <property type="entry name" value="WH-like_DNA-bd_sf"/>
</dbReference>
<dbReference type="SMART" id="SM00382">
    <property type="entry name" value="AAA"/>
    <property type="match status" value="1"/>
</dbReference>
<dbReference type="InterPro" id="IPR025943">
    <property type="entry name" value="Sigma_54_int_dom_ATP-bd_2"/>
</dbReference>
<dbReference type="SUPFAM" id="SSF55785">
    <property type="entry name" value="PYP-like sensor domain (PAS domain)"/>
    <property type="match status" value="1"/>
</dbReference>
<sequence length="550" mass="62644">MDNIEWIPFLPSRSWYSDADVLLTPGEPQIIPEELKARYPLVDIGARSLAPHVIDEIIEGLNMEFVRNWSNYKDYVKQFPYRNQRDNDLIDTSLEVRQGIEALSGILDDGVITVNEFGKIISFNQKAAEALKVVADDVIGKAAWDFSEEIFGGLKDFKDTGAIPMHREISRGKSRLDFHFHPLMKDGAYRGTLILIHVNRNDDVGFRQIMNLGHRAKYHFEDIVGDRMKTLVEQAQRMAVIDASILITGETGTGKELFASSIHNASARNRYPFVAVNCSSLPESLMESELFGYEEGSFTGARKNGRVGLFELANGGTLFLDEIEVMSSHMQCSILRALQEHEIMRLGGNRLLPVDVRVIACSNVDLQELVRRGEFRKDLYYRLSALQLRLPPLRSRGDDVLQLAEHRIRAEGYHYTLSGELKQMFTRLHWDGNVRQLYNCLDFFRCLGKPVIEADDYPYEPELKEPDGEAAPEDFILRLLYRAFREHLNLGRKGIALEAENKGQFLTEAQIRRILKELEERGMVAVNKGRGGSRITEKGIRYCEEHSAGF</sequence>
<keyword evidence="1" id="KW-0547">Nucleotide-binding</keyword>
<dbReference type="InterPro" id="IPR003593">
    <property type="entry name" value="AAA+_ATPase"/>
</dbReference>
<dbReference type="Proteomes" id="UP000187404">
    <property type="component" value="Unassembled WGS sequence"/>
</dbReference>
<dbReference type="InterPro" id="IPR002078">
    <property type="entry name" value="Sigma_54_int"/>
</dbReference>
<dbReference type="GO" id="GO:0006355">
    <property type="term" value="P:regulation of DNA-templated transcription"/>
    <property type="evidence" value="ECO:0007669"/>
    <property type="project" value="InterPro"/>
</dbReference>
<dbReference type="RefSeq" id="WP_075713098.1">
    <property type="nucleotide sequence ID" value="NZ_MJIE01000001.1"/>
</dbReference>
<comment type="caution">
    <text evidence="4">The sequence shown here is derived from an EMBL/GenBank/DDBJ whole genome shotgun (WGS) entry which is preliminary data.</text>
</comment>
<dbReference type="FunFam" id="3.40.50.300:FF:000006">
    <property type="entry name" value="DNA-binding transcriptional regulator NtrC"/>
    <property type="match status" value="1"/>
</dbReference>
<dbReference type="CDD" id="cd00009">
    <property type="entry name" value="AAA"/>
    <property type="match status" value="1"/>
</dbReference>
<accession>A0A1Q9JIG8</accession>
<proteinExistence type="predicted"/>
<dbReference type="PANTHER" id="PTHR32071:SF57">
    <property type="entry name" value="C4-DICARBOXYLATE TRANSPORT TRANSCRIPTIONAL REGULATORY PROTEIN DCTD"/>
    <property type="match status" value="1"/>
</dbReference>
<keyword evidence="5" id="KW-1185">Reference proteome</keyword>
<dbReference type="Gene3D" id="3.30.450.20">
    <property type="entry name" value="PAS domain"/>
    <property type="match status" value="1"/>
</dbReference>
<evidence type="ECO:0000256" key="2">
    <source>
        <dbReference type="ARBA" id="ARBA00022840"/>
    </source>
</evidence>
<dbReference type="CDD" id="cd00130">
    <property type="entry name" value="PAS"/>
    <property type="match status" value="1"/>
</dbReference>
<gene>
    <name evidence="4" type="ORF">BHK98_07725</name>
</gene>